<comment type="caution">
    <text evidence="11">The sequence shown here is derived from an EMBL/GenBank/DDBJ whole genome shotgun (WGS) entry which is preliminary data.</text>
</comment>
<sequence length="582" mass="66225">MNLLHGLNGACSVIHECPRFLGQSMMNEYDPVLAMSCPSTSLENNKTTRDRVDPAELFRCPTEKKEATAKLRMPEFLSKESRGFDYLVLWLDCDKEGENICFEVMNCVEQYMNRPAGSEQVVFRAKFSAITDRDIKAAMNALVEPNENESRSVDARQELDLRIGCAFTRFQTKFFQGKYGNLDSSLISFGPCQTPTLGFCVERHDFIQSFKPETYWVLQVKVSVTEDRQMTLEWERVRSFDKDVANVFLNAVKEHKRAKVVNVDLKEKAKARPPALNTVELMRVASSGLNMGPHHAMTLAERLYTQGYISYPRTETTHYPENFDLKGALKVQENHSDWGSAVREILREGIQKPKKGHDAGDHPPITPMRSADRGQFDNDTWRLYEYITKHFIGTLMPDCMYLSTTINLVIGTENFSVTGKQLLDPGFTKVMDWLALADEEKLPDLKAGQELPIIEAKLTERQTSPPDYLTEAELITLMEKHGIGTDASIPVHINNISQRNYVQVTPGRRLVPTSLGIVLVHGYQKIDPDLVLSTMRSAVEEQLNLIAHGKADFDSVLRHTLEIFELKFQYFVKNIEGMDEFF</sequence>
<evidence type="ECO:0000259" key="10">
    <source>
        <dbReference type="PROSITE" id="PS52039"/>
    </source>
</evidence>
<evidence type="ECO:0000256" key="9">
    <source>
        <dbReference type="SAM" id="MobiDB-lite"/>
    </source>
</evidence>
<dbReference type="InterPro" id="IPR013826">
    <property type="entry name" value="Topo_IA_cen_sub3"/>
</dbReference>
<accession>A0A8J4Y7I8</accession>
<protein>
    <recommendedName>
        <fullName evidence="3 8">DNA topoisomerase</fullName>
        <ecNumber evidence="3 8">5.6.2.1</ecNumber>
    </recommendedName>
</protein>
<dbReference type="PANTHER" id="PTHR11390">
    <property type="entry name" value="PROKARYOTIC DNA TOPOISOMERASE"/>
    <property type="match status" value="1"/>
</dbReference>
<evidence type="ECO:0000256" key="7">
    <source>
        <dbReference type="ARBA" id="ARBA00056363"/>
    </source>
</evidence>
<dbReference type="CDD" id="cd00186">
    <property type="entry name" value="TOP1Ac"/>
    <property type="match status" value="1"/>
</dbReference>
<dbReference type="OrthoDB" id="430051at2759"/>
<dbReference type="EC" id="5.6.2.1" evidence="3 8"/>
<proteinExistence type="inferred from homology"/>
<comment type="catalytic activity">
    <reaction evidence="1 8">
        <text>ATP-independent breakage of single-stranded DNA, followed by passage and rejoining.</text>
        <dbReference type="EC" id="5.6.2.1"/>
    </reaction>
</comment>
<organism evidence="11 12">
    <name type="scientific">Chionoecetes opilio</name>
    <name type="common">Atlantic snow crab</name>
    <name type="synonym">Cancer opilio</name>
    <dbReference type="NCBI Taxonomy" id="41210"/>
    <lineage>
        <taxon>Eukaryota</taxon>
        <taxon>Metazoa</taxon>
        <taxon>Ecdysozoa</taxon>
        <taxon>Arthropoda</taxon>
        <taxon>Crustacea</taxon>
        <taxon>Multicrustacea</taxon>
        <taxon>Malacostraca</taxon>
        <taxon>Eumalacostraca</taxon>
        <taxon>Eucarida</taxon>
        <taxon>Decapoda</taxon>
        <taxon>Pleocyemata</taxon>
        <taxon>Brachyura</taxon>
        <taxon>Eubrachyura</taxon>
        <taxon>Majoidea</taxon>
        <taxon>Majidae</taxon>
        <taxon>Chionoecetes</taxon>
    </lineage>
</organism>
<dbReference type="GO" id="GO:0006310">
    <property type="term" value="P:DNA recombination"/>
    <property type="evidence" value="ECO:0007669"/>
    <property type="project" value="TreeGrafter"/>
</dbReference>
<dbReference type="GO" id="GO:0006281">
    <property type="term" value="P:DNA repair"/>
    <property type="evidence" value="ECO:0007669"/>
    <property type="project" value="TreeGrafter"/>
</dbReference>
<dbReference type="InterPro" id="IPR013824">
    <property type="entry name" value="Topo_IA_cen_sub1"/>
</dbReference>
<gene>
    <name evidence="11" type="primary">TOP3B_1</name>
    <name evidence="11" type="ORF">GWK47_052950</name>
</gene>
<dbReference type="InterPro" id="IPR013825">
    <property type="entry name" value="Topo_IA_cen_sub2"/>
</dbReference>
<dbReference type="Gene3D" id="3.40.50.140">
    <property type="match status" value="1"/>
</dbReference>
<evidence type="ECO:0000256" key="3">
    <source>
        <dbReference type="ARBA" id="ARBA00012891"/>
    </source>
</evidence>
<dbReference type="PROSITE" id="PS52039">
    <property type="entry name" value="TOPO_IA_2"/>
    <property type="match status" value="1"/>
</dbReference>
<dbReference type="GO" id="GO:0003677">
    <property type="term" value="F:DNA binding"/>
    <property type="evidence" value="ECO:0007669"/>
    <property type="project" value="UniProtKB-KW"/>
</dbReference>
<feature type="compositionally biased region" description="Basic and acidic residues" evidence="9">
    <location>
        <begin position="352"/>
        <end position="361"/>
    </location>
</feature>
<keyword evidence="4 8" id="KW-0799">Topoisomerase</keyword>
<dbReference type="AlphaFoldDB" id="A0A8J4Y7I8"/>
<evidence type="ECO:0000313" key="11">
    <source>
        <dbReference type="EMBL" id="KAG0718181.1"/>
    </source>
</evidence>
<evidence type="ECO:0000256" key="1">
    <source>
        <dbReference type="ARBA" id="ARBA00000213"/>
    </source>
</evidence>
<dbReference type="InterPro" id="IPR013497">
    <property type="entry name" value="Topo_IA_cen"/>
</dbReference>
<feature type="region of interest" description="Disordered" evidence="9">
    <location>
        <begin position="352"/>
        <end position="372"/>
    </location>
</feature>
<reference evidence="11" key="1">
    <citation type="submission" date="2020-07" db="EMBL/GenBank/DDBJ databases">
        <title>The High-quality genome of the commercially important snow crab, Chionoecetes opilio.</title>
        <authorList>
            <person name="Jeong J.-H."/>
            <person name="Ryu S."/>
        </authorList>
    </citation>
    <scope>NUCLEOTIDE SEQUENCE</scope>
    <source>
        <strain evidence="11">MADBK_172401_WGS</strain>
        <tissue evidence="11">Digestive gland</tissue>
    </source>
</reference>
<dbReference type="Gene3D" id="1.10.460.10">
    <property type="entry name" value="Topoisomerase I, domain 2"/>
    <property type="match status" value="1"/>
</dbReference>
<keyword evidence="5 8" id="KW-0238">DNA-binding</keyword>
<dbReference type="GO" id="GO:0006265">
    <property type="term" value="P:DNA topological change"/>
    <property type="evidence" value="ECO:0007669"/>
    <property type="project" value="InterPro"/>
</dbReference>
<dbReference type="Pfam" id="PF01751">
    <property type="entry name" value="Toprim"/>
    <property type="match status" value="1"/>
</dbReference>
<dbReference type="PANTHER" id="PTHR11390:SF20">
    <property type="entry name" value="DNA TOPOISOMERASE 3-BETA-1"/>
    <property type="match status" value="1"/>
</dbReference>
<dbReference type="Pfam" id="PF01131">
    <property type="entry name" value="Topoisom_bac"/>
    <property type="match status" value="1"/>
</dbReference>
<evidence type="ECO:0000256" key="4">
    <source>
        <dbReference type="ARBA" id="ARBA00023029"/>
    </source>
</evidence>
<dbReference type="InterPro" id="IPR003602">
    <property type="entry name" value="Topo_IA_DNA-bd_dom"/>
</dbReference>
<dbReference type="GO" id="GO:0005634">
    <property type="term" value="C:nucleus"/>
    <property type="evidence" value="ECO:0007669"/>
    <property type="project" value="TreeGrafter"/>
</dbReference>
<dbReference type="PRINTS" id="PR00417">
    <property type="entry name" value="PRTPISMRASEI"/>
</dbReference>
<evidence type="ECO:0000256" key="2">
    <source>
        <dbReference type="ARBA" id="ARBA00009446"/>
    </source>
</evidence>
<dbReference type="EMBL" id="JACEEZ010016522">
    <property type="protein sequence ID" value="KAG0718181.1"/>
    <property type="molecule type" value="Genomic_DNA"/>
</dbReference>
<evidence type="ECO:0000256" key="8">
    <source>
        <dbReference type="RuleBase" id="RU362092"/>
    </source>
</evidence>
<dbReference type="PROSITE" id="PS00396">
    <property type="entry name" value="TOPO_IA_1"/>
    <property type="match status" value="1"/>
</dbReference>
<feature type="domain" description="Topo IA-type catalytic" evidence="10">
    <location>
        <begin position="146"/>
        <end position="568"/>
    </location>
</feature>
<keyword evidence="12" id="KW-1185">Reference proteome</keyword>
<dbReference type="InterPro" id="IPR023406">
    <property type="entry name" value="Topo_IA_AS"/>
</dbReference>
<evidence type="ECO:0000256" key="6">
    <source>
        <dbReference type="ARBA" id="ARBA00023235"/>
    </source>
</evidence>
<dbReference type="Gene3D" id="2.70.20.10">
    <property type="entry name" value="Topoisomerase I, domain 3"/>
    <property type="match status" value="1"/>
</dbReference>
<dbReference type="InterPro" id="IPR003601">
    <property type="entry name" value="Topo_IA_2"/>
</dbReference>
<dbReference type="SUPFAM" id="SSF56712">
    <property type="entry name" value="Prokaryotic type I DNA topoisomerase"/>
    <property type="match status" value="1"/>
</dbReference>
<dbReference type="InterPro" id="IPR023405">
    <property type="entry name" value="Topo_IA_core_domain"/>
</dbReference>
<dbReference type="FunFam" id="1.10.290.10:FF:000001">
    <property type="entry name" value="DNA topoisomerase"/>
    <property type="match status" value="1"/>
</dbReference>
<dbReference type="Gene3D" id="1.10.290.10">
    <property type="entry name" value="Topoisomerase I, domain 4"/>
    <property type="match status" value="1"/>
</dbReference>
<dbReference type="InterPro" id="IPR006171">
    <property type="entry name" value="TOPRIM_dom"/>
</dbReference>
<keyword evidence="6 8" id="KW-0413">Isomerase</keyword>
<evidence type="ECO:0000256" key="5">
    <source>
        <dbReference type="ARBA" id="ARBA00023125"/>
    </source>
</evidence>
<comment type="function">
    <text evidence="7">Releases the supercoiling and torsional tension of DNA introduced during the DNA replication and transcription by transiently cleaving and rejoining one strand of the DNA duplex. Introduces a single-strand break via transesterification at a target site in duplex DNA. The scissile phosphodiester is attacked by the catalytic tyrosine of the enzyme, resulting in the formation of a DNA-(5'-phosphotyrosyl)-enzyme intermediate and the expulsion of a 3'-OH DNA strand. The free DNA strand than undergoes passage around the unbroken strand thus removing DNA supercoils. Finally, in the religation step, the DNA 3'-OH attacks the covalent intermediate to expel the active-site tyrosine and restore the DNA phosphodiester backbone. Weakly relaxes negative supercoils and displays a distinct preference for binding single-stranded DNA.</text>
</comment>
<dbReference type="SMART" id="SM00437">
    <property type="entry name" value="TOP1Ac"/>
    <property type="match status" value="1"/>
</dbReference>
<dbReference type="SMART" id="SM00436">
    <property type="entry name" value="TOP1Bc"/>
    <property type="match status" value="1"/>
</dbReference>
<dbReference type="InterPro" id="IPR000380">
    <property type="entry name" value="Topo_IA"/>
</dbReference>
<name>A0A8J4Y7I8_CHIOP</name>
<dbReference type="GO" id="GO:0003917">
    <property type="term" value="F:DNA topoisomerase type I (single strand cut, ATP-independent) activity"/>
    <property type="evidence" value="ECO:0007669"/>
    <property type="project" value="UniProtKB-EC"/>
</dbReference>
<comment type="function">
    <text evidence="8">Introduces a single-strand break via transesterification at a target site in duplex DNA. Releases the supercoiling and torsional tension of DNA introduced during the DNA replication and transcription by transiently cleaving and rejoining one strand of the DNA duplex. The scissile phosphodiester is attacked by the catalytic tyrosine of the enzyme, resulting in the formation of a DNA-(5'-phosphotyrosyl)-enzyme intermediate and the expulsion of a 3'-OH DNA strand.</text>
</comment>
<comment type="similarity">
    <text evidence="2 8">Belongs to the type IA topoisomerase family.</text>
</comment>
<dbReference type="Proteomes" id="UP000770661">
    <property type="component" value="Unassembled WGS sequence"/>
</dbReference>
<evidence type="ECO:0000313" key="12">
    <source>
        <dbReference type="Proteomes" id="UP000770661"/>
    </source>
</evidence>